<comment type="caution">
    <text evidence="1">The sequence shown here is derived from an EMBL/GenBank/DDBJ whole genome shotgun (WGS) entry which is preliminary data.</text>
</comment>
<name>A0A9W4X468_9GLOM</name>
<evidence type="ECO:0000313" key="1">
    <source>
        <dbReference type="EMBL" id="CAI2193877.1"/>
    </source>
</evidence>
<dbReference type="Proteomes" id="UP001153678">
    <property type="component" value="Unassembled WGS sequence"/>
</dbReference>
<dbReference type="EMBL" id="CAMKVN010010145">
    <property type="protein sequence ID" value="CAI2193877.1"/>
    <property type="molecule type" value="Genomic_DNA"/>
</dbReference>
<reference evidence="1" key="1">
    <citation type="submission" date="2022-08" db="EMBL/GenBank/DDBJ databases">
        <authorList>
            <person name="Kallberg Y."/>
            <person name="Tangrot J."/>
            <person name="Rosling A."/>
        </authorList>
    </citation>
    <scope>NUCLEOTIDE SEQUENCE</scope>
    <source>
        <strain evidence="1">Wild A</strain>
    </source>
</reference>
<proteinExistence type="predicted"/>
<dbReference type="OrthoDB" id="2374761at2759"/>
<dbReference type="AlphaFoldDB" id="A0A9W4X468"/>
<evidence type="ECO:0000313" key="2">
    <source>
        <dbReference type="Proteomes" id="UP001153678"/>
    </source>
</evidence>
<feature type="non-terminal residue" evidence="1">
    <location>
        <position position="1"/>
    </location>
</feature>
<sequence>MEVPVLASKYRKNYGLDHSVYKVVEGKCADLLAWSWETGEEIFVGKQAGPPTKPNLTKLSMDSFKLYRELRDCLNIRILNVMKIRDVSYTNRTVFRILGYLFKVKMLIM</sequence>
<accession>A0A9W4X468</accession>
<organism evidence="1 2">
    <name type="scientific">Funneliformis geosporum</name>
    <dbReference type="NCBI Taxonomy" id="1117311"/>
    <lineage>
        <taxon>Eukaryota</taxon>
        <taxon>Fungi</taxon>
        <taxon>Fungi incertae sedis</taxon>
        <taxon>Mucoromycota</taxon>
        <taxon>Glomeromycotina</taxon>
        <taxon>Glomeromycetes</taxon>
        <taxon>Glomerales</taxon>
        <taxon>Glomeraceae</taxon>
        <taxon>Funneliformis</taxon>
    </lineage>
</organism>
<protein>
    <submittedName>
        <fullName evidence="1">11859_t:CDS:1</fullName>
    </submittedName>
</protein>
<keyword evidence="2" id="KW-1185">Reference proteome</keyword>
<gene>
    <name evidence="1" type="ORF">FWILDA_LOCUS16296</name>
</gene>